<name>A0A067PTP6_9AGAM</name>
<dbReference type="EMBL" id="KL197718">
    <property type="protein sequence ID" value="KDQ58188.1"/>
    <property type="molecule type" value="Genomic_DNA"/>
</dbReference>
<dbReference type="AlphaFoldDB" id="A0A067PTP6"/>
<evidence type="ECO:0000313" key="1">
    <source>
        <dbReference type="EMBL" id="KDQ58188.1"/>
    </source>
</evidence>
<protein>
    <submittedName>
        <fullName evidence="1">Uncharacterized protein</fullName>
    </submittedName>
</protein>
<keyword evidence="2" id="KW-1185">Reference proteome</keyword>
<sequence>MADAGSINLTVPDSAHKTRLTAHGLMLLSTFCLCSLTLSGSRPLPSSNLMLVSFCRPMKSANYAPDICDRAHIGPFVVPVELRSSKPTAI</sequence>
<evidence type="ECO:0000313" key="2">
    <source>
        <dbReference type="Proteomes" id="UP000027265"/>
    </source>
</evidence>
<gene>
    <name evidence="1" type="ORF">JAAARDRAFT_259960</name>
</gene>
<proteinExistence type="predicted"/>
<reference evidence="2" key="1">
    <citation type="journal article" date="2014" name="Proc. Natl. Acad. Sci. U.S.A.">
        <title>Extensive sampling of basidiomycete genomes demonstrates inadequacy of the white-rot/brown-rot paradigm for wood decay fungi.</title>
        <authorList>
            <person name="Riley R."/>
            <person name="Salamov A.A."/>
            <person name="Brown D.W."/>
            <person name="Nagy L.G."/>
            <person name="Floudas D."/>
            <person name="Held B.W."/>
            <person name="Levasseur A."/>
            <person name="Lombard V."/>
            <person name="Morin E."/>
            <person name="Otillar R."/>
            <person name="Lindquist E.A."/>
            <person name="Sun H."/>
            <person name="LaButti K.M."/>
            <person name="Schmutz J."/>
            <person name="Jabbour D."/>
            <person name="Luo H."/>
            <person name="Baker S.E."/>
            <person name="Pisabarro A.G."/>
            <person name="Walton J.D."/>
            <person name="Blanchette R.A."/>
            <person name="Henrissat B."/>
            <person name="Martin F."/>
            <person name="Cullen D."/>
            <person name="Hibbett D.S."/>
            <person name="Grigoriev I.V."/>
        </authorList>
    </citation>
    <scope>NUCLEOTIDE SEQUENCE [LARGE SCALE GENOMIC DNA]</scope>
    <source>
        <strain evidence="2">MUCL 33604</strain>
    </source>
</reference>
<organism evidence="1 2">
    <name type="scientific">Jaapia argillacea MUCL 33604</name>
    <dbReference type="NCBI Taxonomy" id="933084"/>
    <lineage>
        <taxon>Eukaryota</taxon>
        <taxon>Fungi</taxon>
        <taxon>Dikarya</taxon>
        <taxon>Basidiomycota</taxon>
        <taxon>Agaricomycotina</taxon>
        <taxon>Agaricomycetes</taxon>
        <taxon>Agaricomycetidae</taxon>
        <taxon>Jaapiales</taxon>
        <taxon>Jaapiaceae</taxon>
        <taxon>Jaapia</taxon>
    </lineage>
</organism>
<dbReference type="Proteomes" id="UP000027265">
    <property type="component" value="Unassembled WGS sequence"/>
</dbReference>
<dbReference type="InParanoid" id="A0A067PTP6"/>
<accession>A0A067PTP6</accession>
<dbReference type="HOGENOM" id="CLU_2441156_0_0_1"/>